<evidence type="ECO:0000313" key="1">
    <source>
        <dbReference type="EMBL" id="ALC20215.1"/>
    </source>
</evidence>
<accession>A0A0M4D7I7</accession>
<dbReference type="AlphaFoldDB" id="A0A0M4D7I7"/>
<gene>
    <name evidence="1" type="ORF">SPRI_1909</name>
</gene>
<sequence length="137" mass="15109">MSTRFRVAGETLRRLGALEWLKLSAGSHPDRGHLQVPYVGWRFAEPSGEKLQTIEDAVRTTPTQVDWRVDTSRRNWLLAPARILGNGANPAASPAFDERVEAATRDQGFCAQALSDLDAIMRTLGELTAVQEDPHGD</sequence>
<dbReference type="OrthoDB" id="4555946at2"/>
<name>A0A0M4D7I7_STRPR</name>
<dbReference type="OMA" id="RSPMERH"/>
<dbReference type="EMBL" id="CP011340">
    <property type="protein sequence ID" value="ALC20215.1"/>
    <property type="molecule type" value="Genomic_DNA"/>
</dbReference>
<dbReference type="KEGG" id="spri:SPRI_1909"/>
<protein>
    <submittedName>
        <fullName evidence="1">Uncharacterized protein</fullName>
    </submittedName>
</protein>
<proteinExistence type="predicted"/>
<dbReference type="RefSeq" id="WP_005310705.1">
    <property type="nucleotide sequence ID" value="NZ_CP011340.1"/>
</dbReference>
<organism evidence="1">
    <name type="scientific">Streptomyces pristinaespiralis</name>
    <dbReference type="NCBI Taxonomy" id="38300"/>
    <lineage>
        <taxon>Bacteria</taxon>
        <taxon>Bacillati</taxon>
        <taxon>Actinomycetota</taxon>
        <taxon>Actinomycetes</taxon>
        <taxon>Kitasatosporales</taxon>
        <taxon>Streptomycetaceae</taxon>
        <taxon>Streptomyces</taxon>
    </lineage>
</organism>
<reference evidence="1 2" key="1">
    <citation type="submission" date="2015-08" db="EMBL/GenBank/DDBJ databases">
        <title>Genome sequence of the pristinamycin over-producing bacterium Streptomyces pristinaespiralis HCCB10218.</title>
        <authorList>
            <person name="Tian J."/>
            <person name="Yang J."/>
            <person name="Li L."/>
            <person name="Ruan L."/>
            <person name="Wei W."/>
            <person name="Zheng G."/>
            <person name="Wei Z."/>
            <person name="Yang S."/>
            <person name="Ge M."/>
            <person name="Jiang W."/>
            <person name="Lu Y."/>
        </authorList>
    </citation>
    <scope>NUCLEOTIDE SEQUENCE [LARGE SCALE GENOMIC DNA]</scope>
    <source>
        <strain evidence="1 2">HCCB 10218</strain>
    </source>
</reference>
<dbReference type="Proteomes" id="UP000060513">
    <property type="component" value="Chromosome"/>
</dbReference>
<evidence type="ECO:0000313" key="2">
    <source>
        <dbReference type="Proteomes" id="UP000060513"/>
    </source>
</evidence>